<evidence type="ECO:0000313" key="1">
    <source>
        <dbReference type="EMBL" id="PNR40654.1"/>
    </source>
</evidence>
<dbReference type="AlphaFoldDB" id="A0A2K1JGH3"/>
<evidence type="ECO:0000313" key="3">
    <source>
        <dbReference type="Proteomes" id="UP000006727"/>
    </source>
</evidence>
<protein>
    <submittedName>
        <fullName evidence="1 2">Uncharacterized protein</fullName>
    </submittedName>
</protein>
<sequence>MKNYAVTPILAALALKSSRCSIVVSIPACHAGDPGSIPGSGDFKFFFLGTRPPNTIYDLKNYGFNIYISQA</sequence>
<accession>A0A2K1JGH3</accession>
<dbReference type="EnsemblPlants" id="Pp3c14_5320V3.1">
    <property type="protein sequence ID" value="Pp3c14_5320V3.1"/>
    <property type="gene ID" value="Pp3c14_5320"/>
</dbReference>
<dbReference type="EMBL" id="ABEU02000014">
    <property type="protein sequence ID" value="PNR40654.1"/>
    <property type="molecule type" value="Genomic_DNA"/>
</dbReference>
<keyword evidence="3" id="KW-1185">Reference proteome</keyword>
<reference evidence="1 3" key="1">
    <citation type="journal article" date="2008" name="Science">
        <title>The Physcomitrella genome reveals evolutionary insights into the conquest of land by plants.</title>
        <authorList>
            <person name="Rensing S."/>
            <person name="Lang D."/>
            <person name="Zimmer A."/>
            <person name="Terry A."/>
            <person name="Salamov A."/>
            <person name="Shapiro H."/>
            <person name="Nishiyama T."/>
            <person name="Perroud P.-F."/>
            <person name="Lindquist E."/>
            <person name="Kamisugi Y."/>
            <person name="Tanahashi T."/>
            <person name="Sakakibara K."/>
            <person name="Fujita T."/>
            <person name="Oishi K."/>
            <person name="Shin-I T."/>
            <person name="Kuroki Y."/>
            <person name="Toyoda A."/>
            <person name="Suzuki Y."/>
            <person name="Hashimoto A."/>
            <person name="Yamaguchi K."/>
            <person name="Sugano A."/>
            <person name="Kohara Y."/>
            <person name="Fujiyama A."/>
            <person name="Anterola A."/>
            <person name="Aoki S."/>
            <person name="Ashton N."/>
            <person name="Barbazuk W.B."/>
            <person name="Barker E."/>
            <person name="Bennetzen J."/>
            <person name="Bezanilla M."/>
            <person name="Blankenship R."/>
            <person name="Cho S.H."/>
            <person name="Dutcher S."/>
            <person name="Estelle M."/>
            <person name="Fawcett J.A."/>
            <person name="Gundlach H."/>
            <person name="Hanada K."/>
            <person name="Heyl A."/>
            <person name="Hicks K.A."/>
            <person name="Hugh J."/>
            <person name="Lohr M."/>
            <person name="Mayer K."/>
            <person name="Melkozernov A."/>
            <person name="Murata T."/>
            <person name="Nelson D."/>
            <person name="Pils B."/>
            <person name="Prigge M."/>
            <person name="Reiss B."/>
            <person name="Renner T."/>
            <person name="Rombauts S."/>
            <person name="Rushton P."/>
            <person name="Sanderfoot A."/>
            <person name="Schween G."/>
            <person name="Shiu S.-H."/>
            <person name="Stueber K."/>
            <person name="Theodoulou F.L."/>
            <person name="Tu H."/>
            <person name="Van de Peer Y."/>
            <person name="Verrier P.J."/>
            <person name="Waters E."/>
            <person name="Wood A."/>
            <person name="Yang L."/>
            <person name="Cove D."/>
            <person name="Cuming A."/>
            <person name="Hasebe M."/>
            <person name="Lucas S."/>
            <person name="Mishler D.B."/>
            <person name="Reski R."/>
            <person name="Grigoriev I."/>
            <person name="Quatrano R.S."/>
            <person name="Boore J.L."/>
        </authorList>
    </citation>
    <scope>NUCLEOTIDE SEQUENCE [LARGE SCALE GENOMIC DNA]</scope>
    <source>
        <strain evidence="2 3">cv. Gransden 2004</strain>
    </source>
</reference>
<dbReference type="InParanoid" id="A0A2K1JGH3"/>
<evidence type="ECO:0000313" key="2">
    <source>
        <dbReference type="EnsemblPlants" id="Pp3c14_5320V3.1"/>
    </source>
</evidence>
<reference evidence="1 3" key="2">
    <citation type="journal article" date="2018" name="Plant J.">
        <title>The Physcomitrella patens chromosome-scale assembly reveals moss genome structure and evolution.</title>
        <authorList>
            <person name="Lang D."/>
            <person name="Ullrich K.K."/>
            <person name="Murat F."/>
            <person name="Fuchs J."/>
            <person name="Jenkins J."/>
            <person name="Haas F.B."/>
            <person name="Piednoel M."/>
            <person name="Gundlach H."/>
            <person name="Van Bel M."/>
            <person name="Meyberg R."/>
            <person name="Vives C."/>
            <person name="Morata J."/>
            <person name="Symeonidi A."/>
            <person name="Hiss M."/>
            <person name="Muchero W."/>
            <person name="Kamisugi Y."/>
            <person name="Saleh O."/>
            <person name="Blanc G."/>
            <person name="Decker E.L."/>
            <person name="van Gessel N."/>
            <person name="Grimwood J."/>
            <person name="Hayes R.D."/>
            <person name="Graham S.W."/>
            <person name="Gunter L.E."/>
            <person name="McDaniel S.F."/>
            <person name="Hoernstein S.N.W."/>
            <person name="Larsson A."/>
            <person name="Li F.W."/>
            <person name="Perroud P.F."/>
            <person name="Phillips J."/>
            <person name="Ranjan P."/>
            <person name="Rokshar D.S."/>
            <person name="Rothfels C.J."/>
            <person name="Schneider L."/>
            <person name="Shu S."/>
            <person name="Stevenson D.W."/>
            <person name="Thummler F."/>
            <person name="Tillich M."/>
            <person name="Villarreal Aguilar J.C."/>
            <person name="Widiez T."/>
            <person name="Wong G.K."/>
            <person name="Wymore A."/>
            <person name="Zhang Y."/>
            <person name="Zimmer A.D."/>
            <person name="Quatrano R.S."/>
            <person name="Mayer K.F.X."/>
            <person name="Goodstein D."/>
            <person name="Casacuberta J.M."/>
            <person name="Vandepoele K."/>
            <person name="Reski R."/>
            <person name="Cuming A.C."/>
            <person name="Tuskan G.A."/>
            <person name="Maumus F."/>
            <person name="Salse J."/>
            <person name="Schmutz J."/>
            <person name="Rensing S.A."/>
        </authorList>
    </citation>
    <scope>NUCLEOTIDE SEQUENCE [LARGE SCALE GENOMIC DNA]</scope>
    <source>
        <strain evidence="2 3">cv. Gransden 2004</strain>
    </source>
</reference>
<dbReference type="Gramene" id="Pp3c14_5320V3.1">
    <property type="protein sequence ID" value="Pp3c14_5320V3.1"/>
    <property type="gene ID" value="Pp3c14_5320"/>
</dbReference>
<gene>
    <name evidence="1" type="ORF">PHYPA_018057</name>
</gene>
<name>A0A2K1JGH3_PHYPA</name>
<dbReference type="Proteomes" id="UP000006727">
    <property type="component" value="Chromosome 14"/>
</dbReference>
<organism evidence="1">
    <name type="scientific">Physcomitrium patens</name>
    <name type="common">Spreading-leaved earth moss</name>
    <name type="synonym">Physcomitrella patens</name>
    <dbReference type="NCBI Taxonomy" id="3218"/>
    <lineage>
        <taxon>Eukaryota</taxon>
        <taxon>Viridiplantae</taxon>
        <taxon>Streptophyta</taxon>
        <taxon>Embryophyta</taxon>
        <taxon>Bryophyta</taxon>
        <taxon>Bryophytina</taxon>
        <taxon>Bryopsida</taxon>
        <taxon>Funariidae</taxon>
        <taxon>Funariales</taxon>
        <taxon>Funariaceae</taxon>
        <taxon>Physcomitrium</taxon>
    </lineage>
</organism>
<proteinExistence type="predicted"/>
<reference evidence="2" key="3">
    <citation type="submission" date="2020-12" db="UniProtKB">
        <authorList>
            <consortium name="EnsemblPlants"/>
        </authorList>
    </citation>
    <scope>IDENTIFICATION</scope>
</reference>